<feature type="region of interest" description="Disordered" evidence="8">
    <location>
        <begin position="103"/>
        <end position="126"/>
    </location>
</feature>
<dbReference type="Pfam" id="PF00649">
    <property type="entry name" value="Copper-fist"/>
    <property type="match status" value="1"/>
</dbReference>
<evidence type="ECO:0000256" key="7">
    <source>
        <dbReference type="ARBA" id="ARBA00023242"/>
    </source>
</evidence>
<name>A0A9P9A7A6_9PEZI</name>
<comment type="caution">
    <text evidence="10">The sequence shown here is derived from an EMBL/GenBank/DDBJ whole genome shotgun (WGS) entry which is preliminary data.</text>
</comment>
<evidence type="ECO:0000256" key="5">
    <source>
        <dbReference type="ARBA" id="ARBA00023015"/>
    </source>
</evidence>
<evidence type="ECO:0000313" key="11">
    <source>
        <dbReference type="Proteomes" id="UP000770015"/>
    </source>
</evidence>
<keyword evidence="2" id="KW-0479">Metal-binding</keyword>
<dbReference type="GO" id="GO:0006879">
    <property type="term" value="P:intracellular iron ion homeostasis"/>
    <property type="evidence" value="ECO:0007669"/>
    <property type="project" value="TreeGrafter"/>
</dbReference>
<dbReference type="Gene3D" id="3.90.430.10">
    <property type="entry name" value="Copper fist DNA-binding domain"/>
    <property type="match status" value="1"/>
</dbReference>
<accession>A0A9P9A7A6</accession>
<dbReference type="OrthoDB" id="5600085at2759"/>
<evidence type="ECO:0000256" key="6">
    <source>
        <dbReference type="ARBA" id="ARBA00023163"/>
    </source>
</evidence>
<evidence type="ECO:0000256" key="1">
    <source>
        <dbReference type="ARBA" id="ARBA00004123"/>
    </source>
</evidence>
<protein>
    <recommendedName>
        <fullName evidence="9">Copper-fist domain-containing protein</fullName>
    </recommendedName>
</protein>
<comment type="subcellular location">
    <subcellularLocation>
        <location evidence="1">Nucleus</location>
    </subcellularLocation>
</comment>
<evidence type="ECO:0000256" key="3">
    <source>
        <dbReference type="ARBA" id="ARBA00022833"/>
    </source>
</evidence>
<keyword evidence="3" id="KW-0862">Zinc</keyword>
<sequence length="436" mass="47016">MLIDGEKWACEACVRGHRVSNCQHADRPLQHINKKGRPVSQCQHCRSMRKSRAAHVKCDCGEKTSKCAHLQPALEGHRETCCCNHGGRCTCSHKKESGLDTVPEVTADKDDEEKDALPPRPKPPVRRRRAITVHSDGPLTFDKHGNYKPIHKHNKLGPKPGLYQLGRVNSMHSTSSLDNRSPDRLIDQAHCDALSNTRVMGIAEQRRVKSEAASPLLSGSSGLHHLHGHLTPLDLSGIEYPAYMPNSSFDLFSGSAYPEQDGPIFSAGLSSASVDWSHIELADKNDNFAPSSYGHTCSQSFSGLFDYGNGSEQAPTLAATTSTSGEVSEVEDSFIPGDVDYDGFSAADTTGFIRAGHLFPGAADLTSIDYDSFVKNSAGPKFGVSATFDDAGPASHGSLNFDNDPLFWGQQFNDGINAYSESADGAAMGSEPWGVS</sequence>
<dbReference type="PRINTS" id="PR00617">
    <property type="entry name" value="COPPERFIST"/>
</dbReference>
<dbReference type="InterPro" id="IPR001083">
    <property type="entry name" value="Cu_fist_DNA-bd_dom"/>
</dbReference>
<evidence type="ECO:0000256" key="8">
    <source>
        <dbReference type="SAM" id="MobiDB-lite"/>
    </source>
</evidence>
<dbReference type="SUPFAM" id="SSF57879">
    <property type="entry name" value="Zinc domain conserved in yeast copper-regulated transcription factors"/>
    <property type="match status" value="1"/>
</dbReference>
<dbReference type="GO" id="GO:0000981">
    <property type="term" value="F:DNA-binding transcription factor activity, RNA polymerase II-specific"/>
    <property type="evidence" value="ECO:0007669"/>
    <property type="project" value="TreeGrafter"/>
</dbReference>
<keyword evidence="4" id="KW-0186">Copper</keyword>
<dbReference type="FunFam" id="3.90.430.10:FF:000001">
    <property type="entry name" value="Copper fist DNA-binding protein"/>
    <property type="match status" value="1"/>
</dbReference>
<dbReference type="SMART" id="SM01090">
    <property type="entry name" value="Copper-fist"/>
    <property type="match status" value="1"/>
</dbReference>
<dbReference type="PROSITE" id="PS50073">
    <property type="entry name" value="COPPER_FIST_2"/>
    <property type="match status" value="1"/>
</dbReference>
<reference evidence="10" key="1">
    <citation type="journal article" date="2021" name="Nat. Commun.">
        <title>Genetic determinants of endophytism in the Arabidopsis root mycobiome.</title>
        <authorList>
            <person name="Mesny F."/>
            <person name="Miyauchi S."/>
            <person name="Thiergart T."/>
            <person name="Pickel B."/>
            <person name="Atanasova L."/>
            <person name="Karlsson M."/>
            <person name="Huettel B."/>
            <person name="Barry K.W."/>
            <person name="Haridas S."/>
            <person name="Chen C."/>
            <person name="Bauer D."/>
            <person name="Andreopoulos W."/>
            <person name="Pangilinan J."/>
            <person name="LaButti K."/>
            <person name="Riley R."/>
            <person name="Lipzen A."/>
            <person name="Clum A."/>
            <person name="Drula E."/>
            <person name="Henrissat B."/>
            <person name="Kohler A."/>
            <person name="Grigoriev I.V."/>
            <person name="Martin F.M."/>
            <person name="Hacquard S."/>
        </authorList>
    </citation>
    <scope>NUCLEOTIDE SEQUENCE</scope>
    <source>
        <strain evidence="10">MPI-SDFR-AT-0117</strain>
    </source>
</reference>
<dbReference type="Proteomes" id="UP000770015">
    <property type="component" value="Unassembled WGS sequence"/>
</dbReference>
<dbReference type="GO" id="GO:0006878">
    <property type="term" value="P:intracellular copper ion homeostasis"/>
    <property type="evidence" value="ECO:0007669"/>
    <property type="project" value="TreeGrafter"/>
</dbReference>
<evidence type="ECO:0000256" key="2">
    <source>
        <dbReference type="ARBA" id="ARBA00022723"/>
    </source>
</evidence>
<keyword evidence="5" id="KW-0805">Transcription regulation</keyword>
<keyword evidence="7" id="KW-0539">Nucleus</keyword>
<dbReference type="GO" id="GO:0005634">
    <property type="term" value="C:nucleus"/>
    <property type="evidence" value="ECO:0007669"/>
    <property type="project" value="UniProtKB-SubCell"/>
</dbReference>
<proteinExistence type="predicted"/>
<dbReference type="InterPro" id="IPR036395">
    <property type="entry name" value="Cu_fist_DNA-bd_dom_sf"/>
</dbReference>
<feature type="domain" description="Copper-fist" evidence="9">
    <location>
        <begin position="1"/>
        <end position="39"/>
    </location>
</feature>
<dbReference type="EMBL" id="JAGSXJ010000022">
    <property type="protein sequence ID" value="KAH6677751.1"/>
    <property type="molecule type" value="Genomic_DNA"/>
</dbReference>
<dbReference type="PANTHER" id="PTHR28088">
    <property type="entry name" value="TRANSCRIPTIONAL ACTIVATOR HAA1-RELATED"/>
    <property type="match status" value="1"/>
</dbReference>
<dbReference type="GO" id="GO:0000978">
    <property type="term" value="F:RNA polymerase II cis-regulatory region sequence-specific DNA binding"/>
    <property type="evidence" value="ECO:0007669"/>
    <property type="project" value="TreeGrafter"/>
</dbReference>
<evidence type="ECO:0000259" key="9">
    <source>
        <dbReference type="PROSITE" id="PS50073"/>
    </source>
</evidence>
<dbReference type="SMART" id="SM00412">
    <property type="entry name" value="Cu_FIST"/>
    <property type="match status" value="1"/>
</dbReference>
<gene>
    <name evidence="10" type="ORF">F5X68DRAFT_173447</name>
</gene>
<dbReference type="InterPro" id="IPR051763">
    <property type="entry name" value="Copper_Homeo_Regul"/>
</dbReference>
<evidence type="ECO:0000256" key="4">
    <source>
        <dbReference type="ARBA" id="ARBA00023008"/>
    </source>
</evidence>
<dbReference type="PANTHER" id="PTHR28088:SF5">
    <property type="entry name" value="TRANSCRIPTIONAL ACTIVATOR HAA1-RELATED"/>
    <property type="match status" value="1"/>
</dbReference>
<evidence type="ECO:0000313" key="10">
    <source>
        <dbReference type="EMBL" id="KAH6677751.1"/>
    </source>
</evidence>
<dbReference type="AlphaFoldDB" id="A0A9P9A7A6"/>
<dbReference type="GO" id="GO:0005507">
    <property type="term" value="F:copper ion binding"/>
    <property type="evidence" value="ECO:0007669"/>
    <property type="project" value="InterPro"/>
</dbReference>
<organism evidence="10 11">
    <name type="scientific">Plectosphaerella plurivora</name>
    <dbReference type="NCBI Taxonomy" id="936078"/>
    <lineage>
        <taxon>Eukaryota</taxon>
        <taxon>Fungi</taxon>
        <taxon>Dikarya</taxon>
        <taxon>Ascomycota</taxon>
        <taxon>Pezizomycotina</taxon>
        <taxon>Sordariomycetes</taxon>
        <taxon>Hypocreomycetidae</taxon>
        <taxon>Glomerellales</taxon>
        <taxon>Plectosphaerellaceae</taxon>
        <taxon>Plectosphaerella</taxon>
    </lineage>
</organism>
<keyword evidence="11" id="KW-1185">Reference proteome</keyword>
<dbReference type="GO" id="GO:0045944">
    <property type="term" value="P:positive regulation of transcription by RNA polymerase II"/>
    <property type="evidence" value="ECO:0007669"/>
    <property type="project" value="TreeGrafter"/>
</dbReference>
<keyword evidence="6" id="KW-0804">Transcription</keyword>